<dbReference type="Proteomes" id="UP000007875">
    <property type="component" value="Unassembled WGS sequence"/>
</dbReference>
<keyword evidence="7 22" id="KW-0723">Serine/threonine-protein kinase</keyword>
<evidence type="ECO:0000256" key="1">
    <source>
        <dbReference type="ARBA" id="ARBA00001946"/>
    </source>
</evidence>
<dbReference type="FunFam" id="3.30.200.20:FF:000200">
    <property type="entry name" value="Serine/threonine-protein kinase RIO3"/>
    <property type="match status" value="1"/>
</dbReference>
<dbReference type="GO" id="GO:0005737">
    <property type="term" value="C:cytoplasm"/>
    <property type="evidence" value="ECO:0007669"/>
    <property type="project" value="UniProtKB-SubCell"/>
</dbReference>
<dbReference type="PIRSF" id="PIRSF038146">
    <property type="entry name" value="Ser/Thr_PK_RIO3"/>
    <property type="match status" value="1"/>
</dbReference>
<dbReference type="GO" id="GO:0042254">
    <property type="term" value="P:ribosome biogenesis"/>
    <property type="evidence" value="ECO:0007669"/>
    <property type="project" value="UniProtKB-KW"/>
</dbReference>
<dbReference type="GO" id="GO:0051607">
    <property type="term" value="P:defense response to virus"/>
    <property type="evidence" value="ECO:0007669"/>
    <property type="project" value="UniProtKB-KW"/>
</dbReference>
<keyword evidence="10 22" id="KW-0808">Transferase</keyword>
<keyword evidence="8" id="KW-0597">Phosphoprotein</keyword>
<dbReference type="EC" id="2.7.11.1" evidence="4 22"/>
<dbReference type="InterPro" id="IPR017406">
    <property type="entry name" value="Ser/Thr_kinase_Rio3"/>
</dbReference>
<keyword evidence="12 22" id="KW-0547">Nucleotide-binding</keyword>
<organism evidence="25 26">
    <name type="scientific">Ciona savignyi</name>
    <name type="common">Pacific transparent sea squirt</name>
    <dbReference type="NCBI Taxonomy" id="51511"/>
    <lineage>
        <taxon>Eukaryota</taxon>
        <taxon>Metazoa</taxon>
        <taxon>Chordata</taxon>
        <taxon>Tunicata</taxon>
        <taxon>Ascidiacea</taxon>
        <taxon>Phlebobranchia</taxon>
        <taxon>Cionidae</taxon>
        <taxon>Ciona</taxon>
    </lineage>
</organism>
<reference evidence="26" key="1">
    <citation type="submission" date="2003-08" db="EMBL/GenBank/DDBJ databases">
        <authorList>
            <person name="Birren B."/>
            <person name="Nusbaum C."/>
            <person name="Abebe A."/>
            <person name="Abouelleil A."/>
            <person name="Adekoya E."/>
            <person name="Ait-zahra M."/>
            <person name="Allen N."/>
            <person name="Allen T."/>
            <person name="An P."/>
            <person name="Anderson M."/>
            <person name="Anderson S."/>
            <person name="Arachchi H."/>
            <person name="Armbruster J."/>
            <person name="Bachantsang P."/>
            <person name="Baldwin J."/>
            <person name="Barry A."/>
            <person name="Bayul T."/>
            <person name="Blitshsteyn B."/>
            <person name="Bloom T."/>
            <person name="Blye J."/>
            <person name="Boguslavskiy L."/>
            <person name="Borowsky M."/>
            <person name="Boukhgalter B."/>
            <person name="Brunache A."/>
            <person name="Butler J."/>
            <person name="Calixte N."/>
            <person name="Calvo S."/>
            <person name="Camarata J."/>
            <person name="Campo K."/>
            <person name="Chang J."/>
            <person name="Cheshatsang Y."/>
            <person name="Citroen M."/>
            <person name="Collymore A."/>
            <person name="Considine T."/>
            <person name="Cook A."/>
            <person name="Cooke P."/>
            <person name="Corum B."/>
            <person name="Cuomo C."/>
            <person name="David R."/>
            <person name="Dawoe T."/>
            <person name="Degray S."/>
            <person name="Dodge S."/>
            <person name="Dooley K."/>
            <person name="Dorje P."/>
            <person name="Dorjee K."/>
            <person name="Dorris L."/>
            <person name="Duffey N."/>
            <person name="Dupes A."/>
            <person name="Elkins T."/>
            <person name="Engels R."/>
            <person name="Erickson J."/>
            <person name="Farina A."/>
            <person name="Faro S."/>
            <person name="Ferreira P."/>
            <person name="Fischer H."/>
            <person name="Fitzgerald M."/>
            <person name="Foley K."/>
            <person name="Gage D."/>
            <person name="Galagan J."/>
            <person name="Gearin G."/>
            <person name="Gnerre S."/>
            <person name="Gnirke A."/>
            <person name="Goyette A."/>
            <person name="Graham J."/>
            <person name="Grandbois E."/>
            <person name="Gyaltsen K."/>
            <person name="Hafez N."/>
            <person name="Hagopian D."/>
            <person name="Hagos B."/>
            <person name="Hall J."/>
            <person name="Hatcher B."/>
            <person name="Heller A."/>
            <person name="Higgins H."/>
            <person name="Honan T."/>
            <person name="Horn A."/>
            <person name="Houde N."/>
            <person name="Hughes L."/>
            <person name="Hulme W."/>
            <person name="Husby E."/>
            <person name="Iliev I."/>
            <person name="Jaffe D."/>
            <person name="Jones C."/>
            <person name="Kamal M."/>
            <person name="Kamat A."/>
            <person name="Kamvysselis M."/>
            <person name="Karlsson E."/>
            <person name="Kells C."/>
            <person name="Kieu A."/>
            <person name="Kisner P."/>
            <person name="Kodira C."/>
            <person name="Kulbokas E."/>
            <person name="Labutti K."/>
            <person name="Lama D."/>
            <person name="Landers T."/>
            <person name="Leger J."/>
            <person name="Levine S."/>
            <person name="Lewis D."/>
            <person name="Lewis T."/>
            <person name="Lindblad-toh K."/>
            <person name="Liu X."/>
            <person name="Lokyitsang T."/>
            <person name="Lokyitsang Y."/>
            <person name="Lucien O."/>
            <person name="Lui A."/>
            <person name="Ma L.J."/>
            <person name="Mabbitt R."/>
            <person name="Macdonald J."/>
            <person name="Maclean C."/>
            <person name="Major J."/>
            <person name="Manning J."/>
            <person name="Marabella R."/>
            <person name="Maru K."/>
            <person name="Matthews C."/>
            <person name="Mauceli E."/>
            <person name="Mccarthy M."/>
            <person name="Mcdonough S."/>
            <person name="Mcghee T."/>
            <person name="Meldrim J."/>
            <person name="Meneus L."/>
            <person name="Mesirov J."/>
            <person name="Mihalev A."/>
            <person name="Mihova T."/>
            <person name="Mikkelsen T."/>
            <person name="Mlenga V."/>
            <person name="Moru K."/>
            <person name="Mozes J."/>
            <person name="Mulrain L."/>
            <person name="Munson G."/>
            <person name="Naylor J."/>
            <person name="Newes C."/>
            <person name="Nguyen C."/>
            <person name="Nguyen N."/>
            <person name="Nguyen T."/>
            <person name="Nicol R."/>
            <person name="Nielsen C."/>
            <person name="Nizzari M."/>
            <person name="Norbu C."/>
            <person name="Norbu N."/>
            <person name="O'donnell P."/>
            <person name="Okoawo O."/>
            <person name="O'leary S."/>
            <person name="Omotosho B."/>
            <person name="O'neill K."/>
            <person name="Osman S."/>
            <person name="Parker S."/>
            <person name="Perrin D."/>
            <person name="Phunkhang P."/>
            <person name="Piqani B."/>
            <person name="Purcell S."/>
            <person name="Rachupka T."/>
            <person name="Ramasamy U."/>
            <person name="Rameau R."/>
            <person name="Ray V."/>
            <person name="Raymond C."/>
            <person name="Retta R."/>
            <person name="Richardson S."/>
            <person name="Rise C."/>
            <person name="Rodriguez J."/>
            <person name="Rogers J."/>
            <person name="Rogov P."/>
            <person name="Rutman M."/>
            <person name="Schupbach R."/>
            <person name="Seaman C."/>
            <person name="Settipalli S."/>
            <person name="Sharpe T."/>
            <person name="Sheridan J."/>
            <person name="Sherpa N."/>
            <person name="Shi J."/>
            <person name="Smirnov S."/>
            <person name="Smith C."/>
            <person name="Sougnez C."/>
            <person name="Spencer B."/>
            <person name="Stalker J."/>
            <person name="Stange-thomann N."/>
            <person name="Stavropoulos S."/>
            <person name="Stetson K."/>
            <person name="Stone C."/>
            <person name="Stone S."/>
            <person name="Stubbs M."/>
            <person name="Talamas J."/>
            <person name="Tchuinga P."/>
            <person name="Tenzing P."/>
            <person name="Tesfaye S."/>
            <person name="Theodore J."/>
            <person name="Thoulutsang Y."/>
            <person name="Topham K."/>
            <person name="Towey S."/>
            <person name="Tsamla T."/>
            <person name="Tsomo N."/>
            <person name="Vallee D."/>
            <person name="Vassiliev H."/>
            <person name="Venkataraman V."/>
            <person name="Vinson J."/>
            <person name="Vo A."/>
            <person name="Wade C."/>
            <person name="Wang S."/>
            <person name="Wangchuk T."/>
            <person name="Wangdi T."/>
            <person name="Whittaker C."/>
            <person name="Wilkinson J."/>
            <person name="Wu Y."/>
            <person name="Wyman D."/>
            <person name="Yadav S."/>
            <person name="Yang S."/>
            <person name="Yang X."/>
            <person name="Yeager S."/>
            <person name="Yee E."/>
            <person name="Young G."/>
            <person name="Zainoun J."/>
            <person name="Zembeck L."/>
            <person name="Zimmer A."/>
            <person name="Zody M."/>
            <person name="Lander E."/>
        </authorList>
    </citation>
    <scope>NUCLEOTIDE SEQUENCE [LARGE SCALE GENOMIC DNA]</scope>
</reference>
<dbReference type="Pfam" id="PF01163">
    <property type="entry name" value="RIO1"/>
    <property type="match status" value="1"/>
</dbReference>
<comment type="catalytic activity">
    <reaction evidence="19 22">
        <text>L-seryl-[protein] + ATP = O-phospho-L-seryl-[protein] + ADP + H(+)</text>
        <dbReference type="Rhea" id="RHEA:17989"/>
        <dbReference type="Rhea" id="RHEA-COMP:9863"/>
        <dbReference type="Rhea" id="RHEA-COMP:11604"/>
        <dbReference type="ChEBI" id="CHEBI:15378"/>
        <dbReference type="ChEBI" id="CHEBI:29999"/>
        <dbReference type="ChEBI" id="CHEBI:30616"/>
        <dbReference type="ChEBI" id="CHEBI:83421"/>
        <dbReference type="ChEBI" id="CHEBI:456216"/>
        <dbReference type="EC" id="2.7.11.1"/>
    </reaction>
</comment>
<evidence type="ECO:0000256" key="17">
    <source>
        <dbReference type="ARBA" id="ARBA00023118"/>
    </source>
</evidence>
<dbReference type="AlphaFoldDB" id="H2YIJ0"/>
<evidence type="ECO:0000313" key="25">
    <source>
        <dbReference type="Ensembl" id="ENSCSAVP00000005139.1"/>
    </source>
</evidence>
<keyword evidence="14" id="KW-0067">ATP-binding</keyword>
<dbReference type="GO" id="GO:0045087">
    <property type="term" value="P:innate immune response"/>
    <property type="evidence" value="ECO:0007669"/>
    <property type="project" value="UniProtKB-KW"/>
</dbReference>
<reference evidence="25" key="2">
    <citation type="submission" date="2025-08" db="UniProtKB">
        <authorList>
            <consortium name="Ensembl"/>
        </authorList>
    </citation>
    <scope>IDENTIFICATION</scope>
</reference>
<dbReference type="Gene3D" id="3.30.200.20">
    <property type="entry name" value="Phosphorylase Kinase, domain 1"/>
    <property type="match status" value="1"/>
</dbReference>
<dbReference type="GeneTree" id="ENSGT00940000157008"/>
<evidence type="ECO:0000259" key="24">
    <source>
        <dbReference type="SMART" id="SM00090"/>
    </source>
</evidence>
<evidence type="ECO:0000256" key="3">
    <source>
        <dbReference type="ARBA" id="ARBA00009196"/>
    </source>
</evidence>
<dbReference type="GO" id="GO:0046872">
    <property type="term" value="F:metal ion binding"/>
    <property type="evidence" value="ECO:0007669"/>
    <property type="project" value="UniProtKB-UniRule"/>
</dbReference>
<feature type="compositionally biased region" description="Polar residues" evidence="23">
    <location>
        <begin position="1"/>
        <end position="22"/>
    </location>
</feature>
<keyword evidence="9" id="KW-0399">Innate immunity</keyword>
<accession>H2YIJ0</accession>
<dbReference type="Ensembl" id="ENSCSAVT00000005210.1">
    <property type="protein sequence ID" value="ENSCSAVP00000005139.1"/>
    <property type="gene ID" value="ENSCSAVG00000003068.1"/>
</dbReference>
<keyword evidence="5" id="KW-0963">Cytoplasm</keyword>
<evidence type="ECO:0000256" key="12">
    <source>
        <dbReference type="ARBA" id="ARBA00022741"/>
    </source>
</evidence>
<keyword evidence="6" id="KW-0690">Ribosome biogenesis</keyword>
<keyword evidence="11 22" id="KW-0479">Metal-binding</keyword>
<dbReference type="SUPFAM" id="SSF56112">
    <property type="entry name" value="Protein kinase-like (PK-like)"/>
    <property type="match status" value="1"/>
</dbReference>
<evidence type="ECO:0000256" key="15">
    <source>
        <dbReference type="ARBA" id="ARBA00022842"/>
    </source>
</evidence>
<evidence type="ECO:0000256" key="8">
    <source>
        <dbReference type="ARBA" id="ARBA00022553"/>
    </source>
</evidence>
<dbReference type="InParanoid" id="H2YIJ0"/>
<feature type="region of interest" description="Disordered" evidence="23">
    <location>
        <begin position="1"/>
        <end position="44"/>
    </location>
</feature>
<evidence type="ECO:0000256" key="9">
    <source>
        <dbReference type="ARBA" id="ARBA00022588"/>
    </source>
</evidence>
<evidence type="ECO:0000256" key="2">
    <source>
        <dbReference type="ARBA" id="ARBA00004496"/>
    </source>
</evidence>
<evidence type="ECO:0000313" key="26">
    <source>
        <dbReference type="Proteomes" id="UP000007875"/>
    </source>
</evidence>
<keyword evidence="15 22" id="KW-0460">Magnesium</keyword>
<dbReference type="InterPro" id="IPR018934">
    <property type="entry name" value="RIO_dom"/>
</dbReference>
<dbReference type="CDD" id="cd05146">
    <property type="entry name" value="RIO3_euk"/>
    <property type="match status" value="1"/>
</dbReference>
<dbReference type="Gene3D" id="1.10.510.10">
    <property type="entry name" value="Transferase(Phosphotransferase) domain 1"/>
    <property type="match status" value="1"/>
</dbReference>
<evidence type="ECO:0000256" key="13">
    <source>
        <dbReference type="ARBA" id="ARBA00022777"/>
    </source>
</evidence>
<keyword evidence="16" id="KW-0391">Immunity</keyword>
<sequence>SGTAVVTSSNPGTSSQKNNSLNGAWKAKPWGKEENTNTGSTTGTSFADVMSEQLANELQIDEEYQILKTLEKVETTEWVKSLDTSNDEVLAQILQSQMDQEYNESITRQENQVNQNSKVRLSFNNFRTDHMFASDDNDDDYDSDDEILETGSERSQNVDPSSNIQTFFSGYVVFGNEVVTKHDKEICGRRNTAKMEDRLPPGLRTGDARGMDIQLSNKIYNSLKKHAYSEQRRGQRLHETKEHYTAEHAVDERTRLILHRLVDRGVVASVNGVISIGKEAVVVHVYGGDVAAADLVPLVNENNNDISCKHIPKECAIKIYKTTLNEFRCRDKYIKDDYRFKDRFKKLNPRKIIHMWAEKEMHNLNRMHEAGIPCPEVVLLRKHVLLMSFIGDDQRPAPKLKCAILSSSQKKRAYAQVVSMMKTLFDKCKLIHSDLSEFNLLWHEEKVWMIDVSQSVELSHPHGLEFLLRDCTNVSKYFRSIGVADVLEPLQLFNEVSGLDIPITDEAEFRCTIERIENSTEEHAQQGKRKSSQIL</sequence>
<evidence type="ECO:0000256" key="18">
    <source>
        <dbReference type="ARBA" id="ARBA00047899"/>
    </source>
</evidence>
<dbReference type="InterPro" id="IPR051272">
    <property type="entry name" value="RIO-type_Ser/Thr_kinase"/>
</dbReference>
<comment type="catalytic activity">
    <reaction evidence="18 22">
        <text>L-threonyl-[protein] + ATP = O-phospho-L-threonyl-[protein] + ADP + H(+)</text>
        <dbReference type="Rhea" id="RHEA:46608"/>
        <dbReference type="Rhea" id="RHEA-COMP:11060"/>
        <dbReference type="Rhea" id="RHEA-COMP:11605"/>
        <dbReference type="ChEBI" id="CHEBI:15378"/>
        <dbReference type="ChEBI" id="CHEBI:30013"/>
        <dbReference type="ChEBI" id="CHEBI:30616"/>
        <dbReference type="ChEBI" id="CHEBI:61977"/>
        <dbReference type="ChEBI" id="CHEBI:456216"/>
        <dbReference type="EC" id="2.7.11.1"/>
    </reaction>
</comment>
<reference evidence="25" key="3">
    <citation type="submission" date="2025-09" db="UniProtKB">
        <authorList>
            <consortium name="Ensembl"/>
        </authorList>
    </citation>
    <scope>IDENTIFICATION</scope>
</reference>
<dbReference type="GO" id="GO:0005524">
    <property type="term" value="F:ATP binding"/>
    <property type="evidence" value="ECO:0007669"/>
    <property type="project" value="UniProtKB-UniRule"/>
</dbReference>
<dbReference type="InterPro" id="IPR011009">
    <property type="entry name" value="Kinase-like_dom_sf"/>
</dbReference>
<dbReference type="GO" id="GO:0106310">
    <property type="term" value="F:protein serine kinase activity"/>
    <property type="evidence" value="ECO:0007669"/>
    <property type="project" value="RHEA"/>
</dbReference>
<evidence type="ECO:0000256" key="14">
    <source>
        <dbReference type="ARBA" id="ARBA00022840"/>
    </source>
</evidence>
<dbReference type="SMART" id="SM00090">
    <property type="entry name" value="RIO"/>
    <property type="match status" value="1"/>
</dbReference>
<evidence type="ECO:0000256" key="22">
    <source>
        <dbReference type="PIRNR" id="PIRNR038146"/>
    </source>
</evidence>
<comment type="similarity">
    <text evidence="3 22">Belongs to the protein kinase superfamily. RIO-type Ser/Thr kinase family.</text>
</comment>
<evidence type="ECO:0000256" key="16">
    <source>
        <dbReference type="ARBA" id="ARBA00022859"/>
    </source>
</evidence>
<evidence type="ECO:0000256" key="6">
    <source>
        <dbReference type="ARBA" id="ARBA00022517"/>
    </source>
</evidence>
<evidence type="ECO:0000256" key="11">
    <source>
        <dbReference type="ARBA" id="ARBA00022723"/>
    </source>
</evidence>
<dbReference type="PANTHER" id="PTHR45723">
    <property type="entry name" value="SERINE/THREONINE-PROTEIN KINASE RIO1"/>
    <property type="match status" value="1"/>
</dbReference>
<dbReference type="InterPro" id="IPR000687">
    <property type="entry name" value="RIO_kinase"/>
</dbReference>
<evidence type="ECO:0000256" key="10">
    <source>
        <dbReference type="ARBA" id="ARBA00022679"/>
    </source>
</evidence>
<evidence type="ECO:0000256" key="23">
    <source>
        <dbReference type="SAM" id="MobiDB-lite"/>
    </source>
</evidence>
<comment type="subunit">
    <text evidence="20">Interacts with CASP10. Interacts with IRF3; RIOK3 probably mediates the interaction of TBK1 with IRF3. Associated with 40S pre-ribosomal particles.</text>
</comment>
<evidence type="ECO:0000256" key="21">
    <source>
        <dbReference type="ARBA" id="ARBA00068351"/>
    </source>
</evidence>
<comment type="cofactor">
    <cofactor evidence="1 22">
        <name>Mg(2+)</name>
        <dbReference type="ChEBI" id="CHEBI:18420"/>
    </cofactor>
</comment>
<dbReference type="GO" id="GO:0004674">
    <property type="term" value="F:protein serine/threonine kinase activity"/>
    <property type="evidence" value="ECO:0007669"/>
    <property type="project" value="UniProtKB-UniRule"/>
</dbReference>
<comment type="subcellular location">
    <subcellularLocation>
        <location evidence="2">Cytoplasm</location>
    </subcellularLocation>
</comment>
<name>H2YIJ0_CIOSA</name>
<keyword evidence="17" id="KW-0051">Antiviral defense</keyword>
<feature type="domain" description="RIO kinase" evidence="24">
    <location>
        <begin position="239"/>
        <end position="498"/>
    </location>
</feature>
<evidence type="ECO:0000256" key="20">
    <source>
        <dbReference type="ARBA" id="ARBA00064322"/>
    </source>
</evidence>
<keyword evidence="13 22" id="KW-0418">Kinase</keyword>
<proteinExistence type="inferred from homology"/>
<dbReference type="eggNOG" id="KOG2269">
    <property type="taxonomic scope" value="Eukaryota"/>
</dbReference>
<dbReference type="OMA" id="SKCPWGA"/>
<evidence type="ECO:0000256" key="4">
    <source>
        <dbReference type="ARBA" id="ARBA00012513"/>
    </source>
</evidence>
<dbReference type="STRING" id="51511.ENSCSAVP00000005139"/>
<evidence type="ECO:0000256" key="19">
    <source>
        <dbReference type="ARBA" id="ARBA00048679"/>
    </source>
</evidence>
<protein>
    <recommendedName>
        <fullName evidence="21 22">Serine/threonine-protein kinase RIO3</fullName>
        <ecNumber evidence="4 22">2.7.11.1</ecNumber>
    </recommendedName>
</protein>
<evidence type="ECO:0000256" key="5">
    <source>
        <dbReference type="ARBA" id="ARBA00022490"/>
    </source>
</evidence>
<keyword evidence="26" id="KW-1185">Reference proteome</keyword>
<dbReference type="FunFam" id="1.10.510.10:FF:000254">
    <property type="entry name" value="Serine/threonine-protein kinase RIO3"/>
    <property type="match status" value="1"/>
</dbReference>
<evidence type="ECO:0000256" key="7">
    <source>
        <dbReference type="ARBA" id="ARBA00022527"/>
    </source>
</evidence>